<keyword evidence="2" id="KW-1185">Reference proteome</keyword>
<dbReference type="InterPro" id="IPR029044">
    <property type="entry name" value="Nucleotide-diphossugar_trans"/>
</dbReference>
<dbReference type="SUPFAM" id="SSF53448">
    <property type="entry name" value="Nucleotide-diphospho-sugar transferases"/>
    <property type="match status" value="1"/>
</dbReference>
<dbReference type="AlphaFoldDB" id="A0A917JC79"/>
<reference evidence="1" key="1">
    <citation type="journal article" date="2014" name="Int. J. Syst. Evol. Microbiol.">
        <title>Complete genome sequence of Corynebacterium casei LMG S-19264T (=DSM 44701T), isolated from a smear-ripened cheese.</title>
        <authorList>
            <consortium name="US DOE Joint Genome Institute (JGI-PGF)"/>
            <person name="Walter F."/>
            <person name="Albersmeier A."/>
            <person name="Kalinowski J."/>
            <person name="Ruckert C."/>
        </authorList>
    </citation>
    <scope>NUCLEOTIDE SEQUENCE</scope>
    <source>
        <strain evidence="1">CCM 8711</strain>
    </source>
</reference>
<reference evidence="1" key="2">
    <citation type="submission" date="2020-09" db="EMBL/GenBank/DDBJ databases">
        <authorList>
            <person name="Sun Q."/>
            <person name="Sedlacek I."/>
        </authorList>
    </citation>
    <scope>NUCLEOTIDE SEQUENCE</scope>
    <source>
        <strain evidence="1">CCM 8711</strain>
    </source>
</reference>
<gene>
    <name evidence="1" type="ORF">GCM10011425_37880</name>
</gene>
<proteinExistence type="predicted"/>
<comment type="caution">
    <text evidence="1">The sequence shown here is derived from an EMBL/GenBank/DDBJ whole genome shotgun (WGS) entry which is preliminary data.</text>
</comment>
<evidence type="ECO:0000313" key="1">
    <source>
        <dbReference type="EMBL" id="GGI52576.1"/>
    </source>
</evidence>
<sequence length="325" mass="38059">MRLIYNLYSMQASQSNYQVQSSVLFIVFNRPDTTQQVFSRIRDARPMHLYIAADGPRMGVAEDKALCLQVRGIAQQVDWPCEVKTLFRDNNLGCKDAVSSAINWFFEQEEEGVILEDDCLPAHSFFAFCDEMLAKYRYDNRIRHITGCNLQMGETRGGASYYFSNLTHVWGWASWRRVWQQYDKTLSRYQSFETRFQMEQIFTDPLIIDSWEYIFEKLKAGEIDTWDYQLTFINFFNNGLSIIPNQNLISNIGFGVSATHTASSASKYANIPLCELGDITHPLYILPQKQADHFILEYEFNLKALYKKHNKLSRRLKRWLKSFNK</sequence>
<evidence type="ECO:0000313" key="2">
    <source>
        <dbReference type="Proteomes" id="UP000662074"/>
    </source>
</evidence>
<name>A0A917JC79_9SPHI</name>
<protein>
    <submittedName>
        <fullName evidence="1">Hemolytic protein HlpA</fullName>
    </submittedName>
</protein>
<dbReference type="Gene3D" id="3.90.550.10">
    <property type="entry name" value="Spore Coat Polysaccharide Biosynthesis Protein SpsA, Chain A"/>
    <property type="match status" value="1"/>
</dbReference>
<organism evidence="1 2">
    <name type="scientific">Mucilaginibacter galii</name>
    <dbReference type="NCBI Taxonomy" id="2005073"/>
    <lineage>
        <taxon>Bacteria</taxon>
        <taxon>Pseudomonadati</taxon>
        <taxon>Bacteroidota</taxon>
        <taxon>Sphingobacteriia</taxon>
        <taxon>Sphingobacteriales</taxon>
        <taxon>Sphingobacteriaceae</taxon>
        <taxon>Mucilaginibacter</taxon>
    </lineage>
</organism>
<accession>A0A917JC79</accession>
<dbReference type="EMBL" id="BMDO01000014">
    <property type="protein sequence ID" value="GGI52576.1"/>
    <property type="molecule type" value="Genomic_DNA"/>
</dbReference>
<dbReference type="Proteomes" id="UP000662074">
    <property type="component" value="Unassembled WGS sequence"/>
</dbReference>